<feature type="region of interest" description="Disordered" evidence="1">
    <location>
        <begin position="1489"/>
        <end position="1512"/>
    </location>
</feature>
<feature type="region of interest" description="Disordered" evidence="1">
    <location>
        <begin position="120"/>
        <end position="165"/>
    </location>
</feature>
<name>A0A836L3T2_9TRYP</name>
<dbReference type="EMBL" id="JAFJZO010000031">
    <property type="protein sequence ID" value="KAG5497676.1"/>
    <property type="molecule type" value="Genomic_DNA"/>
</dbReference>
<feature type="compositionally biased region" description="Polar residues" evidence="1">
    <location>
        <begin position="395"/>
        <end position="406"/>
    </location>
</feature>
<feature type="compositionally biased region" description="Low complexity" evidence="1">
    <location>
        <begin position="590"/>
        <end position="601"/>
    </location>
</feature>
<reference evidence="2 3" key="1">
    <citation type="submission" date="2021-02" db="EMBL/GenBank/DDBJ databases">
        <title>Porcisia hertigi Genome sequencing and assembly.</title>
        <authorList>
            <person name="Almutairi H."/>
            <person name="Gatherer D."/>
        </authorList>
    </citation>
    <scope>NUCLEOTIDE SEQUENCE [LARGE SCALE GENOMIC DNA]</scope>
    <source>
        <strain evidence="2 3">C119</strain>
    </source>
</reference>
<protein>
    <submittedName>
        <fullName evidence="2">Uncharacterized protein</fullName>
    </submittedName>
</protein>
<evidence type="ECO:0000313" key="3">
    <source>
        <dbReference type="Proteomes" id="UP000674318"/>
    </source>
</evidence>
<evidence type="ECO:0000313" key="2">
    <source>
        <dbReference type="EMBL" id="KAG5497676.1"/>
    </source>
</evidence>
<feature type="compositionally biased region" description="Polar residues" evidence="1">
    <location>
        <begin position="141"/>
        <end position="164"/>
    </location>
</feature>
<proteinExistence type="predicted"/>
<organism evidence="2 3">
    <name type="scientific">Porcisia hertigi</name>
    <dbReference type="NCBI Taxonomy" id="2761500"/>
    <lineage>
        <taxon>Eukaryota</taxon>
        <taxon>Discoba</taxon>
        <taxon>Euglenozoa</taxon>
        <taxon>Kinetoplastea</taxon>
        <taxon>Metakinetoplastina</taxon>
        <taxon>Trypanosomatida</taxon>
        <taxon>Trypanosomatidae</taxon>
        <taxon>Leishmaniinae</taxon>
        <taxon>Porcisia</taxon>
    </lineage>
</organism>
<sequence>MSSVTPHASTVTAGTLAGSTPPLQPKTLPEAISLTISPSKMLNMEVSSAEDTDARSCASQISPFPVYRVSSEEYTASHGTGSRQQSSSCNFKAAIAAASVHEMMLTHTARCDMNGAHTVDHVPDVEDTQKPGESLAERRCTPTSPVSQKVHTATTRLPGDSSQADPEYAAFPISKPPCKDLAQPSPNLFSLRTRGSSPQECRIVLSEPSSATQLNRQGTEEVFGKGDHKDMSSVARSNTHLSVLADLLEKNVFSEEDVLLELEAIRKRSLLTTAPFNKRILPILAWYLLRDKFGERAATKYVAVLRSAANTPRSDQTGNTTSTIPSFLPRVNEIRRVRREAKERNRKNPQHHYTITPPASPTRAMTASDCSPVHRQGRRRRTPAFDKLLDVSDLPTASVTRHSSPPSHKGHGRRSFSPSASPLLYGRLHVYTREHAILDRRRARAEDRPVVDVVLDATSREARANNIFCVVEAESFSVAEEPSVFDGPSQNNAAGDADPGNSIWETRIPMPPVSAHTTGSLEKATAYRRHGFQAHESQCCELFHLTPSSASLSVVSGAVGSVEALRIPPREDGAAAAAAAAAEDDPDCIPSVPVSSRTTPPNDASAADKAQWRRNVRAQRTEHRHVDRSPGLMDVSSAVIPCLSNILGVADGRARAPSCRLDEERVTSPVNSRVVESTGNFYVGHEHSCDAPINHVSHSNDAAVFCREDETSEARPTTLLCTGLKSPREPQGTDDKPARVTAAVPCAAPPSAPLGDKTAAVKSTLCGRETTEVLKNPREPRSYSYGRVVENSLSDTRVAAEYYSTLPDASMATQKPACSQQSRSYDLCEGSSTRIPSNLQTAHSMGLIEKLCSTGSPLQSCIGTVALITADDATTTDGTGNSVHPIGKRSASIRGQACAVGSSGDGGVRSTHTGRNKSRCCDRALPVSNASKIFEPLSPTTTGATKFKRGGQASSTPKPGMLGSVAPCTRGAGTKTSVGALPAAENPPHPTPVNNTSDCFTSPSGCSHITDIRAMSHAPSAVTETLNPGSLILTNIEASTIGGGGSHQPSPFEPPHFTGPSVPFGDKLGAPPPDVISHVHEGPASLHKNLEIPVQYSPDHRGVYSASGKSFEEPIVSQDGTRSISTPRHRACALRGAQHHCTSLPGASLGVCGAEVRQRAAESDRPDTLRVDDRCTHSKKSSTSHPFQNVESPSQESGPSCGGYGSVMRPSNLLGCSRSVEVVTGKRQAKDSEEGAAGEVKPVIGESAHPEEMCAAEKCESSAPETVPTEDGTSLAESHRLHEMAVSGPGAVEASALIIEGCCSSPRPHHELHAGVAESRLTNCTSEDTTTLDFLSACGEVASSCMDPNELREALQRLADNQVSCLKDNIACTFGDPGCRCATEMRHQRPKVVTKQRARRALPVRPSDAEGRARGFDRTTLKANPIQKASVRESQNIACPASATPLEKMGDIATRPMGQECKDHLPSAEVPLRSKEAVVRLGTGLHRITSQPRVGGSEKTFTQQPSQLGGNKVPLNTVMAAPTEFKPPCQCKSSSSSSHATYPAAPLVEKERCMNRVTALTVSCEGGDLSSHNLPDDVSLRGDINSREGCADAPSSSEGGGDPHRISSSMMAPASILRRSAGNYSTNHTTTRGDRTRPQIVAAVSEVSVLDGLTASGEAMAGSSPVTGPPRPAPRLCDAAVVTTTDEGLGNESLRAPQNVTMKLFGGPTQPARFSTVEEPQEHSADGEDTANVHEATPCCDVQAKRANLTTLLGHSRLEVSHVGSNFPSMPVASAAGRGSRWTEPYHSRGVAVDCGGNTETGATVVVETRIDSTNSTSEVAQVDCSDVKVRRDSVEGFTLDKSSELMACAPRRGFGQRPPLSRQNRLCVEHESRVQREERQRHRTLLDVSGVPYVDSPNASTCSDMNERRRKEKQHAMFLARWARRGLLWKRQETEAQRYEKAHGGFGA</sequence>
<feature type="compositionally biased region" description="Basic and acidic residues" evidence="1">
    <location>
        <begin position="120"/>
        <end position="140"/>
    </location>
</feature>
<feature type="region of interest" description="Disordered" evidence="1">
    <location>
        <begin position="934"/>
        <end position="964"/>
    </location>
</feature>
<gene>
    <name evidence="2" type="ORF">JKF63_03942</name>
</gene>
<dbReference type="OrthoDB" id="266530at2759"/>
<feature type="region of interest" description="Disordered" evidence="1">
    <location>
        <begin position="576"/>
        <end position="628"/>
    </location>
</feature>
<feature type="region of interest" description="Disordered" evidence="1">
    <location>
        <begin position="1585"/>
        <end position="1607"/>
    </location>
</feature>
<accession>A0A836L3T2</accession>
<feature type="compositionally biased region" description="Polar residues" evidence="1">
    <location>
        <begin position="1499"/>
        <end position="1509"/>
    </location>
</feature>
<feature type="compositionally biased region" description="Polar residues" evidence="1">
    <location>
        <begin position="1183"/>
        <end position="1198"/>
    </location>
</feature>
<comment type="caution">
    <text evidence="2">The sequence shown here is derived from an EMBL/GenBank/DDBJ whole genome shotgun (WGS) entry which is preliminary data.</text>
</comment>
<dbReference type="GeneID" id="94290015"/>
<dbReference type="Proteomes" id="UP000674318">
    <property type="component" value="Unassembled WGS sequence"/>
</dbReference>
<dbReference type="RefSeq" id="XP_067755144.1">
    <property type="nucleotide sequence ID" value="XM_067899938.1"/>
</dbReference>
<evidence type="ECO:0000256" key="1">
    <source>
        <dbReference type="SAM" id="MobiDB-lite"/>
    </source>
</evidence>
<feature type="region of interest" description="Disordered" evidence="1">
    <location>
        <begin position="341"/>
        <end position="420"/>
    </location>
</feature>
<feature type="compositionally biased region" description="Basic and acidic residues" evidence="1">
    <location>
        <begin position="619"/>
        <end position="628"/>
    </location>
</feature>
<feature type="region of interest" description="Disordered" evidence="1">
    <location>
        <begin position="1"/>
        <end position="27"/>
    </location>
</feature>
<feature type="compositionally biased region" description="Basic and acidic residues" evidence="1">
    <location>
        <begin position="1159"/>
        <end position="1176"/>
    </location>
</feature>
<feature type="compositionally biased region" description="Polar residues" evidence="1">
    <location>
        <begin position="1"/>
        <end position="13"/>
    </location>
</feature>
<feature type="region of interest" description="Disordered" evidence="1">
    <location>
        <begin position="481"/>
        <end position="503"/>
    </location>
</feature>
<dbReference type="KEGG" id="phet:94290015"/>
<keyword evidence="3" id="KW-1185">Reference proteome</keyword>
<feature type="region of interest" description="Disordered" evidence="1">
    <location>
        <begin position="1224"/>
        <end position="1252"/>
    </location>
</feature>
<feature type="region of interest" description="Disordered" evidence="1">
    <location>
        <begin position="1159"/>
        <end position="1204"/>
    </location>
</feature>